<feature type="transmembrane region" description="Helical" evidence="9">
    <location>
        <begin position="268"/>
        <end position="288"/>
    </location>
</feature>
<evidence type="ECO:0000256" key="9">
    <source>
        <dbReference type="SAM" id="Phobius"/>
    </source>
</evidence>
<comment type="caution">
    <text evidence="10">The sequence shown here is derived from an EMBL/GenBank/DDBJ whole genome shotgun (WGS) entry which is preliminary data.</text>
</comment>
<evidence type="ECO:0000256" key="1">
    <source>
        <dbReference type="ARBA" id="ARBA00004429"/>
    </source>
</evidence>
<evidence type="ECO:0000256" key="4">
    <source>
        <dbReference type="ARBA" id="ARBA00022519"/>
    </source>
</evidence>
<keyword evidence="4" id="KW-0997">Cell inner membrane</keyword>
<feature type="transmembrane region" description="Helical" evidence="9">
    <location>
        <begin position="309"/>
        <end position="330"/>
    </location>
</feature>
<evidence type="ECO:0000256" key="2">
    <source>
        <dbReference type="ARBA" id="ARBA00022448"/>
    </source>
</evidence>
<dbReference type="Pfam" id="PF04143">
    <property type="entry name" value="Sulf_transp"/>
    <property type="match status" value="1"/>
</dbReference>
<dbReference type="Proteomes" id="UP000053791">
    <property type="component" value="Unassembled WGS sequence"/>
</dbReference>
<dbReference type="GO" id="GO:0005886">
    <property type="term" value="C:plasma membrane"/>
    <property type="evidence" value="ECO:0007669"/>
    <property type="project" value="UniProtKB-SubCell"/>
</dbReference>
<feature type="transmembrane region" description="Helical" evidence="9">
    <location>
        <begin position="124"/>
        <end position="146"/>
    </location>
</feature>
<feature type="transmembrane region" description="Helical" evidence="9">
    <location>
        <begin position="184"/>
        <end position="202"/>
    </location>
</feature>
<keyword evidence="3" id="KW-1003">Cell membrane</keyword>
<reference evidence="10 11" key="1">
    <citation type="submission" date="2015-12" db="EMBL/GenBank/DDBJ databases">
        <authorList>
            <person name="Shamseldin A."/>
            <person name="Moawad H."/>
            <person name="Abd El-Rahim W.M."/>
            <person name="Sadowsky M.J."/>
        </authorList>
    </citation>
    <scope>NUCLEOTIDE SEQUENCE [LARGE SCALE GENOMIC DNA]</scope>
    <source>
        <strain evidence="10 11">ZGT118</strain>
    </source>
</reference>
<dbReference type="OrthoDB" id="5342349at2"/>
<protein>
    <submittedName>
        <fullName evidence="10">Uncharacterized protein</fullName>
    </submittedName>
</protein>
<dbReference type="RefSeq" id="WP_068345819.1">
    <property type="nucleotide sequence ID" value="NZ_LQBQ01000012.1"/>
</dbReference>
<feature type="transmembrane region" description="Helical" evidence="9">
    <location>
        <begin position="336"/>
        <end position="355"/>
    </location>
</feature>
<evidence type="ECO:0000256" key="6">
    <source>
        <dbReference type="ARBA" id="ARBA00022989"/>
    </source>
</evidence>
<dbReference type="PANTHER" id="PTHR30574">
    <property type="entry name" value="INNER MEMBRANE PROTEIN YEDE"/>
    <property type="match status" value="1"/>
</dbReference>
<keyword evidence="2" id="KW-0813">Transport</keyword>
<keyword evidence="6 9" id="KW-1133">Transmembrane helix</keyword>
<name>A0A0X3TZL9_9RHOB</name>
<dbReference type="STRING" id="1685379.AVO45_05485"/>
<comment type="similarity">
    <text evidence="8">Belongs to the TsuA/YedE (TC 9.B.102) family.</text>
</comment>
<keyword evidence="7 9" id="KW-0472">Membrane</keyword>
<comment type="subcellular location">
    <subcellularLocation>
        <location evidence="1">Cell inner membrane</location>
        <topology evidence="1">Multi-pass membrane protein</topology>
    </subcellularLocation>
</comment>
<dbReference type="InterPro" id="IPR007272">
    <property type="entry name" value="Sulf_transp_TsuA/YedE"/>
</dbReference>
<sequence length="362" mass="37275">MEALREAAIESAVFYIAWGGLLIGIVFGFIVYRTNFCTMGSISDILSFGDYNRFRAWLLAVAVAILGVAAIEMAGVADMSMSMYQTTALPWGGNVIGGLIFGFGMVFSGGCISRNLVRAGGGDLRSVVVLLITGIFGYMTMGGLLGPLRVSLFTPMTSDLEAVGMEDQSIGAALSAMSGMSIETGTAISVVLLVAALLAYCFSSASFRSSGRNIAAGVGIGLCVVAGWFLTGITYDEFADNPTLISLSYVRPAGDTIDYLMRYTALGAPGFGVVTVAGALLGGFLGAVSMGRLHLTTFADKSDSIRNMFGAALMGIGGVLALGCTVGQALTGVSTLAIGSVITFVFIVIGGAIGVKTMENLA</sequence>
<feature type="transmembrane region" description="Helical" evidence="9">
    <location>
        <begin position="91"/>
        <end position="112"/>
    </location>
</feature>
<evidence type="ECO:0000256" key="7">
    <source>
        <dbReference type="ARBA" id="ARBA00023136"/>
    </source>
</evidence>
<dbReference type="EMBL" id="LQBQ01000012">
    <property type="protein sequence ID" value="KUJ80501.1"/>
    <property type="molecule type" value="Genomic_DNA"/>
</dbReference>
<evidence type="ECO:0000256" key="5">
    <source>
        <dbReference type="ARBA" id="ARBA00022692"/>
    </source>
</evidence>
<organism evidence="10 11">
    <name type="scientific">Ruegeria marisrubri</name>
    <dbReference type="NCBI Taxonomy" id="1685379"/>
    <lineage>
        <taxon>Bacteria</taxon>
        <taxon>Pseudomonadati</taxon>
        <taxon>Pseudomonadota</taxon>
        <taxon>Alphaproteobacteria</taxon>
        <taxon>Rhodobacterales</taxon>
        <taxon>Roseobacteraceae</taxon>
        <taxon>Ruegeria</taxon>
    </lineage>
</organism>
<dbReference type="PANTHER" id="PTHR30574:SF1">
    <property type="entry name" value="SULPHUR TRANSPORT DOMAIN-CONTAINING PROTEIN"/>
    <property type="match status" value="1"/>
</dbReference>
<feature type="transmembrane region" description="Helical" evidence="9">
    <location>
        <begin position="214"/>
        <end position="235"/>
    </location>
</feature>
<keyword evidence="5 9" id="KW-0812">Transmembrane</keyword>
<evidence type="ECO:0000256" key="8">
    <source>
        <dbReference type="ARBA" id="ARBA00035655"/>
    </source>
</evidence>
<gene>
    <name evidence="10" type="ORF">AVO45_05485</name>
</gene>
<evidence type="ECO:0000313" key="11">
    <source>
        <dbReference type="Proteomes" id="UP000053791"/>
    </source>
</evidence>
<evidence type="ECO:0000313" key="10">
    <source>
        <dbReference type="EMBL" id="KUJ80501.1"/>
    </source>
</evidence>
<proteinExistence type="inferred from homology"/>
<dbReference type="AlphaFoldDB" id="A0A0X3TZL9"/>
<evidence type="ECO:0000256" key="3">
    <source>
        <dbReference type="ARBA" id="ARBA00022475"/>
    </source>
</evidence>
<keyword evidence="11" id="KW-1185">Reference proteome</keyword>
<feature type="transmembrane region" description="Helical" evidence="9">
    <location>
        <begin position="54"/>
        <end position="71"/>
    </location>
</feature>
<feature type="transmembrane region" description="Helical" evidence="9">
    <location>
        <begin position="12"/>
        <end position="33"/>
    </location>
</feature>
<accession>A0A0X3TZL9</accession>